<dbReference type="AlphaFoldDB" id="A0A1J5STL1"/>
<organism evidence="2">
    <name type="scientific">mine drainage metagenome</name>
    <dbReference type="NCBI Taxonomy" id="410659"/>
    <lineage>
        <taxon>unclassified sequences</taxon>
        <taxon>metagenomes</taxon>
        <taxon>ecological metagenomes</taxon>
    </lineage>
</organism>
<dbReference type="EMBL" id="MLJW01000019">
    <property type="protein sequence ID" value="OIR11873.1"/>
    <property type="molecule type" value="Genomic_DNA"/>
</dbReference>
<name>A0A1J5STL1_9ZZZZ</name>
<evidence type="ECO:0000256" key="1">
    <source>
        <dbReference type="SAM" id="MobiDB-lite"/>
    </source>
</evidence>
<feature type="compositionally biased region" description="Basic and acidic residues" evidence="1">
    <location>
        <begin position="198"/>
        <end position="211"/>
    </location>
</feature>
<accession>A0A1J5STL1</accession>
<proteinExistence type="predicted"/>
<sequence>MAEIKTVKETKDGDIRRSGITSPYFDLAASLAVAQVIMTQGGGTSSPEQLAHWLGYKSTNSGTYMTRISAASKHFGFVESTDSTFSVTERAKSILSPVMPEDAVSARVEAFLGVPLFAKAYEHFRGSQLPAEVGIKNLFLHQYKILPDRSAQAVRVFLNSAEQAGFFSTTGDRSKLIKPTVTQIHARPITQPNSQDNDQSKVDTVTQEKNRSPVVVGDGGASGVDTAIIGLLRKLPSQGASWTVAEQTRFLTAFTHTIQFLYPTNDEGKHS</sequence>
<comment type="caution">
    <text evidence="2">The sequence shown here is derived from an EMBL/GenBank/DDBJ whole genome shotgun (WGS) entry which is preliminary data.</text>
</comment>
<evidence type="ECO:0000313" key="2">
    <source>
        <dbReference type="EMBL" id="OIR11873.1"/>
    </source>
</evidence>
<reference evidence="2" key="1">
    <citation type="submission" date="2016-10" db="EMBL/GenBank/DDBJ databases">
        <title>Sequence of Gallionella enrichment culture.</title>
        <authorList>
            <person name="Poehlein A."/>
            <person name="Muehling M."/>
            <person name="Daniel R."/>
        </authorList>
    </citation>
    <scope>NUCLEOTIDE SEQUENCE</scope>
</reference>
<gene>
    <name evidence="2" type="ORF">GALL_67300</name>
</gene>
<feature type="region of interest" description="Disordered" evidence="1">
    <location>
        <begin position="187"/>
        <end position="217"/>
    </location>
</feature>
<protein>
    <submittedName>
        <fullName evidence="2">Uncharacterized protein</fullName>
    </submittedName>
</protein>